<evidence type="ECO:0000313" key="3">
    <source>
        <dbReference type="EMBL" id="HJD96037.1"/>
    </source>
</evidence>
<sequence length="186" mass="19811">MKARTMFAGLAAALMLAGCSSMPSISNPFEQPSITETYISQFRDVPIPAPMSTIPSETLVTVAPDGSKFGLESFSGRVDGTSLANIMMQNMARQGWQLRGSSVGVRSVQLYEKAPHYAAIFYREGMVNTSMDVWVVNGVNVDILSLVPEMHSNGLSSSYSGSSSGYSGAPSTYTDVSSGQVTKLSE</sequence>
<feature type="region of interest" description="Disordered" evidence="1">
    <location>
        <begin position="159"/>
        <end position="186"/>
    </location>
</feature>
<feature type="signal peptide" evidence="2">
    <location>
        <begin position="1"/>
        <end position="26"/>
    </location>
</feature>
<dbReference type="EMBL" id="DYZA01000003">
    <property type="protein sequence ID" value="HJD96037.1"/>
    <property type="molecule type" value="Genomic_DNA"/>
</dbReference>
<gene>
    <name evidence="3" type="ORF">K8W16_00080</name>
</gene>
<feature type="compositionally biased region" description="Polar residues" evidence="1">
    <location>
        <begin position="169"/>
        <end position="186"/>
    </location>
</feature>
<name>A0A921AUI0_9BACT</name>
<feature type="chain" id="PRO_5036918604" description="Lipoprotein" evidence="2">
    <location>
        <begin position="27"/>
        <end position="186"/>
    </location>
</feature>
<dbReference type="PROSITE" id="PS51257">
    <property type="entry name" value="PROKAR_LIPOPROTEIN"/>
    <property type="match status" value="1"/>
</dbReference>
<protein>
    <recommendedName>
        <fullName evidence="5">Lipoprotein</fullName>
    </recommendedName>
</protein>
<dbReference type="Proteomes" id="UP000698963">
    <property type="component" value="Unassembled WGS sequence"/>
</dbReference>
<proteinExistence type="predicted"/>
<reference evidence="3" key="2">
    <citation type="submission" date="2021-09" db="EMBL/GenBank/DDBJ databases">
        <authorList>
            <person name="Gilroy R."/>
        </authorList>
    </citation>
    <scope>NUCLEOTIDE SEQUENCE</scope>
    <source>
        <strain evidence="3">ChiGjej2B2-19336</strain>
    </source>
</reference>
<reference evidence="3" key="1">
    <citation type="journal article" date="2021" name="PeerJ">
        <title>Extensive microbial diversity within the chicken gut microbiome revealed by metagenomics and culture.</title>
        <authorList>
            <person name="Gilroy R."/>
            <person name="Ravi A."/>
            <person name="Getino M."/>
            <person name="Pursley I."/>
            <person name="Horton D.L."/>
            <person name="Alikhan N.F."/>
            <person name="Baker D."/>
            <person name="Gharbi K."/>
            <person name="Hall N."/>
            <person name="Watson M."/>
            <person name="Adriaenssens E.M."/>
            <person name="Foster-Nyarko E."/>
            <person name="Jarju S."/>
            <person name="Secka A."/>
            <person name="Antonio M."/>
            <person name="Oren A."/>
            <person name="Chaudhuri R.R."/>
            <person name="La Ragione R."/>
            <person name="Hildebrand F."/>
            <person name="Pallen M.J."/>
        </authorList>
    </citation>
    <scope>NUCLEOTIDE SEQUENCE</scope>
    <source>
        <strain evidence="3">ChiGjej2B2-19336</strain>
    </source>
</reference>
<evidence type="ECO:0000256" key="2">
    <source>
        <dbReference type="SAM" id="SignalP"/>
    </source>
</evidence>
<accession>A0A921AUI0</accession>
<keyword evidence="2" id="KW-0732">Signal</keyword>
<evidence type="ECO:0000256" key="1">
    <source>
        <dbReference type="SAM" id="MobiDB-lite"/>
    </source>
</evidence>
<dbReference type="RefSeq" id="WP_304120088.1">
    <property type="nucleotide sequence ID" value="NZ_DYZA01000003.1"/>
</dbReference>
<dbReference type="AlphaFoldDB" id="A0A921AUI0"/>
<comment type="caution">
    <text evidence="3">The sequence shown here is derived from an EMBL/GenBank/DDBJ whole genome shotgun (WGS) entry which is preliminary data.</text>
</comment>
<feature type="compositionally biased region" description="Low complexity" evidence="1">
    <location>
        <begin position="159"/>
        <end position="168"/>
    </location>
</feature>
<organism evidence="3 4">
    <name type="scientific">Mailhella massiliensis</name>
    <dbReference type="NCBI Taxonomy" id="1903261"/>
    <lineage>
        <taxon>Bacteria</taxon>
        <taxon>Pseudomonadati</taxon>
        <taxon>Thermodesulfobacteriota</taxon>
        <taxon>Desulfovibrionia</taxon>
        <taxon>Desulfovibrionales</taxon>
        <taxon>Desulfovibrionaceae</taxon>
        <taxon>Mailhella</taxon>
    </lineage>
</organism>
<evidence type="ECO:0008006" key="5">
    <source>
        <dbReference type="Google" id="ProtNLM"/>
    </source>
</evidence>
<evidence type="ECO:0000313" key="4">
    <source>
        <dbReference type="Proteomes" id="UP000698963"/>
    </source>
</evidence>